<feature type="domain" description="HTH lysR-type" evidence="5">
    <location>
        <begin position="1"/>
        <end position="58"/>
    </location>
</feature>
<dbReference type="GO" id="GO:0003677">
    <property type="term" value="F:DNA binding"/>
    <property type="evidence" value="ECO:0007669"/>
    <property type="project" value="UniProtKB-KW"/>
</dbReference>
<evidence type="ECO:0000256" key="1">
    <source>
        <dbReference type="ARBA" id="ARBA00009437"/>
    </source>
</evidence>
<sequence>MELHQLRSFIAIAEEKNLTRASERLFLSQSAVSAHLKSLEDALGVTLFSRTAKGMQLTPEGMTLLERARSLLDSANAMLQEAKSLSGELRGTLKIGFNTDPNFLRVADLSTRMRQAYPDIELRLVQAMTTEVLDSVQRGEMDGGFTFGSTANPALTVLELASVPLHIVGPAKWKSMLDSADMRALAGMPWVWVPPSCPFHNLLDERFTEQGLTLKRVVETDHEDILRALVIAGEGVSILRKAEAEELERLGRVAIWRGMEIAIPLGFVHKASRDEDPLIRATVQTVLSIWRAAAFDSEDN</sequence>
<evidence type="ECO:0000313" key="6">
    <source>
        <dbReference type="EMBL" id="GFM32492.1"/>
    </source>
</evidence>
<dbReference type="PANTHER" id="PTHR30346:SF28">
    <property type="entry name" value="HTH-TYPE TRANSCRIPTIONAL REGULATOR CYNR"/>
    <property type="match status" value="1"/>
</dbReference>
<evidence type="ECO:0000259" key="5">
    <source>
        <dbReference type="PROSITE" id="PS50931"/>
    </source>
</evidence>
<dbReference type="SUPFAM" id="SSF53850">
    <property type="entry name" value="Periplasmic binding protein-like II"/>
    <property type="match status" value="1"/>
</dbReference>
<dbReference type="PRINTS" id="PR00039">
    <property type="entry name" value="HTHLYSR"/>
</dbReference>
<gene>
    <name evidence="6" type="ORF">DSM101010T_08570</name>
</gene>
<dbReference type="InterPro" id="IPR005119">
    <property type="entry name" value="LysR_subst-bd"/>
</dbReference>
<evidence type="ECO:0000256" key="3">
    <source>
        <dbReference type="ARBA" id="ARBA00023125"/>
    </source>
</evidence>
<dbReference type="RefSeq" id="WP_174404197.1">
    <property type="nucleotide sequence ID" value="NZ_BLVO01000012.1"/>
</dbReference>
<keyword evidence="4" id="KW-0804">Transcription</keyword>
<dbReference type="SUPFAM" id="SSF46785">
    <property type="entry name" value="Winged helix' DNA-binding domain"/>
    <property type="match status" value="1"/>
</dbReference>
<protein>
    <submittedName>
        <fullName evidence="6">LysR family transcriptional regulator</fullName>
    </submittedName>
</protein>
<dbReference type="Proteomes" id="UP000503840">
    <property type="component" value="Unassembled WGS sequence"/>
</dbReference>
<dbReference type="PROSITE" id="PS50931">
    <property type="entry name" value="HTH_LYSR"/>
    <property type="match status" value="1"/>
</dbReference>
<keyword evidence="2" id="KW-0805">Transcription regulation</keyword>
<dbReference type="EMBL" id="BLVO01000012">
    <property type="protein sequence ID" value="GFM32492.1"/>
    <property type="molecule type" value="Genomic_DNA"/>
</dbReference>
<dbReference type="GO" id="GO:0032993">
    <property type="term" value="C:protein-DNA complex"/>
    <property type="evidence" value="ECO:0007669"/>
    <property type="project" value="TreeGrafter"/>
</dbReference>
<dbReference type="AlphaFoldDB" id="A0A7J0BH35"/>
<dbReference type="InterPro" id="IPR036390">
    <property type="entry name" value="WH_DNA-bd_sf"/>
</dbReference>
<organism evidence="6 7">
    <name type="scientific">Desulfovibrio subterraneus</name>
    <dbReference type="NCBI Taxonomy" id="2718620"/>
    <lineage>
        <taxon>Bacteria</taxon>
        <taxon>Pseudomonadati</taxon>
        <taxon>Thermodesulfobacteriota</taxon>
        <taxon>Desulfovibrionia</taxon>
        <taxon>Desulfovibrionales</taxon>
        <taxon>Desulfovibrionaceae</taxon>
        <taxon>Desulfovibrio</taxon>
    </lineage>
</organism>
<dbReference type="Pfam" id="PF00126">
    <property type="entry name" value="HTH_1"/>
    <property type="match status" value="1"/>
</dbReference>
<evidence type="ECO:0000313" key="7">
    <source>
        <dbReference type="Proteomes" id="UP000503840"/>
    </source>
</evidence>
<dbReference type="Pfam" id="PF03466">
    <property type="entry name" value="LysR_substrate"/>
    <property type="match status" value="1"/>
</dbReference>
<dbReference type="FunFam" id="1.10.10.10:FF:000001">
    <property type="entry name" value="LysR family transcriptional regulator"/>
    <property type="match status" value="1"/>
</dbReference>
<name>A0A7J0BH35_9BACT</name>
<dbReference type="InterPro" id="IPR036388">
    <property type="entry name" value="WH-like_DNA-bd_sf"/>
</dbReference>
<dbReference type="Gene3D" id="3.40.190.10">
    <property type="entry name" value="Periplasmic binding protein-like II"/>
    <property type="match status" value="2"/>
</dbReference>
<comment type="caution">
    <text evidence="6">The sequence shown here is derived from an EMBL/GenBank/DDBJ whole genome shotgun (WGS) entry which is preliminary data.</text>
</comment>
<proteinExistence type="inferred from homology"/>
<reference evidence="6 7" key="1">
    <citation type="submission" date="2020-05" db="EMBL/GenBank/DDBJ databases">
        <title>Draft genome sequence of Desulfovibrio sp. strain HN2T.</title>
        <authorList>
            <person name="Ueno A."/>
            <person name="Tamazawa S."/>
            <person name="Tamamura S."/>
            <person name="Murakami T."/>
            <person name="Kiyama T."/>
            <person name="Inomata H."/>
            <person name="Amano Y."/>
            <person name="Miyakawa K."/>
            <person name="Tamaki H."/>
            <person name="Naganuma T."/>
            <person name="Kaneko K."/>
        </authorList>
    </citation>
    <scope>NUCLEOTIDE SEQUENCE [LARGE SCALE GENOMIC DNA]</scope>
    <source>
        <strain evidence="6 7">HN2</strain>
    </source>
</reference>
<dbReference type="GO" id="GO:0003700">
    <property type="term" value="F:DNA-binding transcription factor activity"/>
    <property type="evidence" value="ECO:0007669"/>
    <property type="project" value="InterPro"/>
</dbReference>
<accession>A0A7J0BH35</accession>
<dbReference type="PANTHER" id="PTHR30346">
    <property type="entry name" value="TRANSCRIPTIONAL DUAL REGULATOR HCAR-RELATED"/>
    <property type="match status" value="1"/>
</dbReference>
<evidence type="ECO:0000256" key="4">
    <source>
        <dbReference type="ARBA" id="ARBA00023163"/>
    </source>
</evidence>
<dbReference type="Gene3D" id="1.10.10.10">
    <property type="entry name" value="Winged helix-like DNA-binding domain superfamily/Winged helix DNA-binding domain"/>
    <property type="match status" value="1"/>
</dbReference>
<dbReference type="InterPro" id="IPR000847">
    <property type="entry name" value="LysR_HTH_N"/>
</dbReference>
<keyword evidence="3" id="KW-0238">DNA-binding</keyword>
<comment type="similarity">
    <text evidence="1">Belongs to the LysR transcriptional regulatory family.</text>
</comment>
<keyword evidence="7" id="KW-1185">Reference proteome</keyword>
<evidence type="ECO:0000256" key="2">
    <source>
        <dbReference type="ARBA" id="ARBA00023015"/>
    </source>
</evidence>
<dbReference type="CDD" id="cd05466">
    <property type="entry name" value="PBP2_LTTR_substrate"/>
    <property type="match status" value="1"/>
</dbReference>